<evidence type="ECO:0000313" key="7">
    <source>
        <dbReference type="Proteomes" id="UP001157006"/>
    </source>
</evidence>
<reference evidence="6 7" key="1">
    <citation type="submission" date="2023-01" db="EMBL/GenBank/DDBJ databases">
        <authorList>
            <person name="Kreplak J."/>
        </authorList>
    </citation>
    <scope>NUCLEOTIDE SEQUENCE [LARGE SCALE GENOMIC DNA]</scope>
</reference>
<feature type="domain" description="SWIM-type" evidence="5">
    <location>
        <begin position="40"/>
        <end position="72"/>
    </location>
</feature>
<dbReference type="SMART" id="SM00575">
    <property type="entry name" value="ZnF_PMZ"/>
    <property type="match status" value="1"/>
</dbReference>
<dbReference type="EMBL" id="OX451740">
    <property type="protein sequence ID" value="CAI8614178.1"/>
    <property type="molecule type" value="Genomic_DNA"/>
</dbReference>
<name>A0AAV1AYA9_VICFA</name>
<dbReference type="InterPro" id="IPR006564">
    <property type="entry name" value="Znf_PMZ"/>
</dbReference>
<gene>
    <name evidence="6" type="ORF">VFH_V117360</name>
</gene>
<keyword evidence="1" id="KW-0479">Metal-binding</keyword>
<keyword evidence="2 4" id="KW-0863">Zinc-finger</keyword>
<evidence type="ECO:0000256" key="4">
    <source>
        <dbReference type="PROSITE-ProRule" id="PRU00325"/>
    </source>
</evidence>
<dbReference type="GO" id="GO:0008270">
    <property type="term" value="F:zinc ion binding"/>
    <property type="evidence" value="ECO:0007669"/>
    <property type="project" value="UniProtKB-KW"/>
</dbReference>
<keyword evidence="7" id="KW-1185">Reference proteome</keyword>
<dbReference type="PROSITE" id="PS50966">
    <property type="entry name" value="ZF_SWIM"/>
    <property type="match status" value="1"/>
</dbReference>
<accession>A0AAV1AYA9</accession>
<sequence>MKEETSKSATHQVSIFDYNNNTFSVKETINHGEGKPLGRYKVNLMEGWCDCGKFQAYRVPCSHVIAACSVVRQDAFLLLSDVYKVANLFGVYSTGFPVLPYDEYWPTYEGDQIFHNPVIRRNKKGRPVSTRITTEMDAYDKLERKCTLCRLPGHNRTRCPNVGTSNN</sequence>
<keyword evidence="3" id="KW-0862">Zinc</keyword>
<dbReference type="InterPro" id="IPR007527">
    <property type="entry name" value="Znf_SWIM"/>
</dbReference>
<dbReference type="Pfam" id="PF04434">
    <property type="entry name" value="SWIM"/>
    <property type="match status" value="1"/>
</dbReference>
<protein>
    <recommendedName>
        <fullName evidence="5">SWIM-type domain-containing protein</fullName>
    </recommendedName>
</protein>
<evidence type="ECO:0000256" key="2">
    <source>
        <dbReference type="ARBA" id="ARBA00022771"/>
    </source>
</evidence>
<proteinExistence type="predicted"/>
<dbReference type="AlphaFoldDB" id="A0AAV1AYA9"/>
<evidence type="ECO:0000256" key="1">
    <source>
        <dbReference type="ARBA" id="ARBA00022723"/>
    </source>
</evidence>
<evidence type="ECO:0000313" key="6">
    <source>
        <dbReference type="EMBL" id="CAI8614178.1"/>
    </source>
</evidence>
<evidence type="ECO:0000259" key="5">
    <source>
        <dbReference type="PROSITE" id="PS50966"/>
    </source>
</evidence>
<evidence type="ECO:0000256" key="3">
    <source>
        <dbReference type="ARBA" id="ARBA00022833"/>
    </source>
</evidence>
<dbReference type="Proteomes" id="UP001157006">
    <property type="component" value="Chromosome 5"/>
</dbReference>
<organism evidence="6 7">
    <name type="scientific">Vicia faba</name>
    <name type="common">Broad bean</name>
    <name type="synonym">Faba vulgaris</name>
    <dbReference type="NCBI Taxonomy" id="3906"/>
    <lineage>
        <taxon>Eukaryota</taxon>
        <taxon>Viridiplantae</taxon>
        <taxon>Streptophyta</taxon>
        <taxon>Embryophyta</taxon>
        <taxon>Tracheophyta</taxon>
        <taxon>Spermatophyta</taxon>
        <taxon>Magnoliopsida</taxon>
        <taxon>eudicotyledons</taxon>
        <taxon>Gunneridae</taxon>
        <taxon>Pentapetalae</taxon>
        <taxon>rosids</taxon>
        <taxon>fabids</taxon>
        <taxon>Fabales</taxon>
        <taxon>Fabaceae</taxon>
        <taxon>Papilionoideae</taxon>
        <taxon>50 kb inversion clade</taxon>
        <taxon>NPAAA clade</taxon>
        <taxon>Hologalegina</taxon>
        <taxon>IRL clade</taxon>
        <taxon>Fabeae</taxon>
        <taxon>Vicia</taxon>
    </lineage>
</organism>